<proteinExistence type="predicted"/>
<sequence>MLVLNANEAIHHGRGTINHQSITEFTNVDIVVWWEGGEGEPSNTMSPEIFGHSFTNSSDPNWVPEPGTRGTFSILSVCLVTLGLCVWTAIHLNVPEHKEPGWKQLMRKIGWLVFSLLSPEIIAYTAYQQYVQARSLVNTMNKQDNEHDSDSLSESDSLYHDGPPSNSKGLMDILVSWLHPGILATLAITTPSRGRRGDTVEKWTMVHGFLAVMGGIAIEIRDSDPKVDDADRMMNFLPAQEFTSVKWKRKRLTINKSQRQRTRLTLTPKGLQFLQENGHEMLIPDLSENRIKDKSKGSALAKTLVCIQASWFCVQCLTRFAQGLAISLLELNTLGHAICTLFNYALWWNKPLDIVEPETVLIHPSRKREELEKAKLIAAMCSASRLDKEASESDHLHFDGEMFAFPVHCGTKDGPDSHVDLSGRPLREKRYRLNMRDINPKERYKTRQGVTEDTHLDDEDTIILGPFFETMFHGGINANM</sequence>
<name>A0AAE0MPI7_9PEZI</name>
<dbReference type="PANTHER" id="PTHR35043:SF9">
    <property type="match status" value="1"/>
</dbReference>
<reference evidence="2" key="1">
    <citation type="journal article" date="2023" name="Mol. Phylogenet. Evol.">
        <title>Genome-scale phylogeny and comparative genomics of the fungal order Sordariales.</title>
        <authorList>
            <person name="Hensen N."/>
            <person name="Bonometti L."/>
            <person name="Westerberg I."/>
            <person name="Brannstrom I.O."/>
            <person name="Guillou S."/>
            <person name="Cros-Aarteil S."/>
            <person name="Calhoun S."/>
            <person name="Haridas S."/>
            <person name="Kuo A."/>
            <person name="Mondo S."/>
            <person name="Pangilinan J."/>
            <person name="Riley R."/>
            <person name="LaButti K."/>
            <person name="Andreopoulos B."/>
            <person name="Lipzen A."/>
            <person name="Chen C."/>
            <person name="Yan M."/>
            <person name="Daum C."/>
            <person name="Ng V."/>
            <person name="Clum A."/>
            <person name="Steindorff A."/>
            <person name="Ohm R.A."/>
            <person name="Martin F."/>
            <person name="Silar P."/>
            <person name="Natvig D.O."/>
            <person name="Lalanne C."/>
            <person name="Gautier V."/>
            <person name="Ament-Velasquez S.L."/>
            <person name="Kruys A."/>
            <person name="Hutchinson M.I."/>
            <person name="Powell A.J."/>
            <person name="Barry K."/>
            <person name="Miller A.N."/>
            <person name="Grigoriev I.V."/>
            <person name="Debuchy R."/>
            <person name="Gladieux P."/>
            <person name="Hiltunen Thoren M."/>
            <person name="Johannesson H."/>
        </authorList>
    </citation>
    <scope>NUCLEOTIDE SEQUENCE</scope>
    <source>
        <strain evidence="2">CBS 560.94</strain>
    </source>
</reference>
<feature type="region of interest" description="Disordered" evidence="1">
    <location>
        <begin position="142"/>
        <end position="161"/>
    </location>
</feature>
<reference evidence="2" key="2">
    <citation type="submission" date="2023-06" db="EMBL/GenBank/DDBJ databases">
        <authorList>
            <consortium name="Lawrence Berkeley National Laboratory"/>
            <person name="Haridas S."/>
            <person name="Hensen N."/>
            <person name="Bonometti L."/>
            <person name="Westerberg I."/>
            <person name="Brannstrom I.O."/>
            <person name="Guillou S."/>
            <person name="Cros-Aarteil S."/>
            <person name="Calhoun S."/>
            <person name="Kuo A."/>
            <person name="Mondo S."/>
            <person name="Pangilinan J."/>
            <person name="Riley R."/>
            <person name="Labutti K."/>
            <person name="Andreopoulos B."/>
            <person name="Lipzen A."/>
            <person name="Chen C."/>
            <person name="Yanf M."/>
            <person name="Daum C."/>
            <person name="Ng V."/>
            <person name="Clum A."/>
            <person name="Steindorff A."/>
            <person name="Ohm R."/>
            <person name="Martin F."/>
            <person name="Silar P."/>
            <person name="Natvig D."/>
            <person name="Lalanne C."/>
            <person name="Gautier V."/>
            <person name="Ament-Velasquez S.L."/>
            <person name="Kruys A."/>
            <person name="Hutchinson M.I."/>
            <person name="Powell A.J."/>
            <person name="Barry K."/>
            <person name="Miller A.N."/>
            <person name="Grigoriev I.V."/>
            <person name="Debuchy R."/>
            <person name="Gladieux P."/>
            <person name="Thoren M.H."/>
            <person name="Johannesson H."/>
        </authorList>
    </citation>
    <scope>NUCLEOTIDE SEQUENCE</scope>
    <source>
        <strain evidence="2">CBS 560.94</strain>
    </source>
</reference>
<evidence type="ECO:0000313" key="2">
    <source>
        <dbReference type="EMBL" id="KAK3340204.1"/>
    </source>
</evidence>
<dbReference type="RefSeq" id="XP_062679146.1">
    <property type="nucleotide sequence ID" value="XM_062829758.1"/>
</dbReference>
<evidence type="ECO:0000256" key="1">
    <source>
        <dbReference type="SAM" id="MobiDB-lite"/>
    </source>
</evidence>
<comment type="caution">
    <text evidence="2">The sequence shown here is derived from an EMBL/GenBank/DDBJ whole genome shotgun (WGS) entry which is preliminary data.</text>
</comment>
<accession>A0AAE0MPI7</accession>
<organism evidence="2 3">
    <name type="scientific">Neurospora tetraspora</name>
    <dbReference type="NCBI Taxonomy" id="94610"/>
    <lineage>
        <taxon>Eukaryota</taxon>
        <taxon>Fungi</taxon>
        <taxon>Dikarya</taxon>
        <taxon>Ascomycota</taxon>
        <taxon>Pezizomycotina</taxon>
        <taxon>Sordariomycetes</taxon>
        <taxon>Sordariomycetidae</taxon>
        <taxon>Sordariales</taxon>
        <taxon>Sordariaceae</taxon>
        <taxon>Neurospora</taxon>
    </lineage>
</organism>
<keyword evidence="3" id="KW-1185">Reference proteome</keyword>
<protein>
    <submittedName>
        <fullName evidence="2">Uncharacterized protein</fullName>
    </submittedName>
</protein>
<evidence type="ECO:0000313" key="3">
    <source>
        <dbReference type="Proteomes" id="UP001278500"/>
    </source>
</evidence>
<dbReference type="EMBL" id="JAUEPP010000006">
    <property type="protein sequence ID" value="KAK3340204.1"/>
    <property type="molecule type" value="Genomic_DNA"/>
</dbReference>
<gene>
    <name evidence="2" type="ORF">B0H65DRAFT_550684</name>
</gene>
<dbReference type="PANTHER" id="PTHR35043">
    <property type="entry name" value="TRANSCRIPTION FACTOR DOMAIN-CONTAINING PROTEIN"/>
    <property type="match status" value="1"/>
</dbReference>
<dbReference type="GeneID" id="87866912"/>
<dbReference type="Proteomes" id="UP001278500">
    <property type="component" value="Unassembled WGS sequence"/>
</dbReference>
<dbReference type="AlphaFoldDB" id="A0AAE0MPI7"/>